<reference evidence="4 5" key="1">
    <citation type="submission" date="2018-08" db="EMBL/GenBank/DDBJ databases">
        <title>Flavobacterium tibetense sp. nov., isolated from a wetland YonghuCo on Tibetan Plateau.</title>
        <authorList>
            <person name="Phurbu D."/>
            <person name="Lu H."/>
            <person name="Xing P."/>
        </authorList>
    </citation>
    <scope>NUCLEOTIDE SEQUENCE [LARGE SCALE GENOMIC DNA]</scope>
    <source>
        <strain evidence="4 5">DJC</strain>
    </source>
</reference>
<dbReference type="RefSeq" id="WP_118153852.1">
    <property type="nucleotide sequence ID" value="NZ_QWEY01000008.1"/>
</dbReference>
<dbReference type="EMBL" id="QWEY01000008">
    <property type="protein sequence ID" value="RGP36497.1"/>
    <property type="molecule type" value="Genomic_DNA"/>
</dbReference>
<dbReference type="InterPro" id="IPR016163">
    <property type="entry name" value="Ald_DH_C"/>
</dbReference>
<dbReference type="GO" id="GO:0004777">
    <property type="term" value="F:succinate-semialdehyde dehydrogenase (NAD+) activity"/>
    <property type="evidence" value="ECO:0007669"/>
    <property type="project" value="TreeGrafter"/>
</dbReference>
<dbReference type="InterPro" id="IPR016160">
    <property type="entry name" value="Ald_DH_CS_CYS"/>
</dbReference>
<dbReference type="PROSITE" id="PS00070">
    <property type="entry name" value="ALDEHYDE_DEHYDR_CYS"/>
    <property type="match status" value="1"/>
</dbReference>
<dbReference type="InterPro" id="IPR050740">
    <property type="entry name" value="Aldehyde_DH_Superfamily"/>
</dbReference>
<evidence type="ECO:0000256" key="1">
    <source>
        <dbReference type="ARBA" id="ARBA00009986"/>
    </source>
</evidence>
<evidence type="ECO:0000256" key="2">
    <source>
        <dbReference type="ARBA" id="ARBA00023002"/>
    </source>
</evidence>
<organism evidence="4 5">
    <name type="scientific">Pseudotabrizicola alkalilacus</name>
    <dbReference type="NCBI Taxonomy" id="2305252"/>
    <lineage>
        <taxon>Bacteria</taxon>
        <taxon>Pseudomonadati</taxon>
        <taxon>Pseudomonadota</taxon>
        <taxon>Alphaproteobacteria</taxon>
        <taxon>Rhodobacterales</taxon>
        <taxon>Paracoccaceae</taxon>
        <taxon>Pseudotabrizicola</taxon>
    </lineage>
</organism>
<evidence type="ECO:0000259" key="3">
    <source>
        <dbReference type="Pfam" id="PF00171"/>
    </source>
</evidence>
<comment type="caution">
    <text evidence="4">The sequence shown here is derived from an EMBL/GenBank/DDBJ whole genome shotgun (WGS) entry which is preliminary data.</text>
</comment>
<comment type="similarity">
    <text evidence="1">Belongs to the aldehyde dehydrogenase family.</text>
</comment>
<dbReference type="AlphaFoldDB" id="A0A411Z0B7"/>
<name>A0A411Z0B7_9RHOB</name>
<dbReference type="PANTHER" id="PTHR43353">
    <property type="entry name" value="SUCCINATE-SEMIALDEHYDE DEHYDROGENASE, MITOCHONDRIAL"/>
    <property type="match status" value="1"/>
</dbReference>
<dbReference type="InterPro" id="IPR016162">
    <property type="entry name" value="Ald_DH_N"/>
</dbReference>
<dbReference type="SUPFAM" id="SSF53720">
    <property type="entry name" value="ALDH-like"/>
    <property type="match status" value="1"/>
</dbReference>
<dbReference type="Pfam" id="PF00171">
    <property type="entry name" value="Aldedh"/>
    <property type="match status" value="1"/>
</dbReference>
<evidence type="ECO:0000313" key="4">
    <source>
        <dbReference type="EMBL" id="RGP36497.1"/>
    </source>
</evidence>
<gene>
    <name evidence="4" type="ORF">D1012_15020</name>
</gene>
<dbReference type="InterPro" id="IPR016161">
    <property type="entry name" value="Ald_DH/histidinol_DH"/>
</dbReference>
<dbReference type="InterPro" id="IPR015590">
    <property type="entry name" value="Aldehyde_DH_dom"/>
</dbReference>
<dbReference type="Gene3D" id="3.40.605.10">
    <property type="entry name" value="Aldehyde Dehydrogenase, Chain A, domain 1"/>
    <property type="match status" value="1"/>
</dbReference>
<dbReference type="OrthoDB" id="9812625at2"/>
<accession>A0A411Z0B7</accession>
<keyword evidence="5" id="KW-1185">Reference proteome</keyword>
<dbReference type="GO" id="GO:0009450">
    <property type="term" value="P:gamma-aminobutyric acid catabolic process"/>
    <property type="evidence" value="ECO:0007669"/>
    <property type="project" value="TreeGrafter"/>
</dbReference>
<dbReference type="FunFam" id="3.40.309.10:FF:000004">
    <property type="entry name" value="Succinate-semialdehyde dehydrogenase I"/>
    <property type="match status" value="1"/>
</dbReference>
<dbReference type="CDD" id="cd07103">
    <property type="entry name" value="ALDH_F5_SSADH_GabD"/>
    <property type="match status" value="1"/>
</dbReference>
<dbReference type="Proteomes" id="UP000284547">
    <property type="component" value="Unassembled WGS sequence"/>
</dbReference>
<dbReference type="FunFam" id="3.40.605.10:FF:000005">
    <property type="entry name" value="Succinate-semialdehyde dehydrogenase I"/>
    <property type="match status" value="1"/>
</dbReference>
<dbReference type="Gene3D" id="3.40.309.10">
    <property type="entry name" value="Aldehyde Dehydrogenase, Chain A, domain 2"/>
    <property type="match status" value="1"/>
</dbReference>
<proteinExistence type="inferred from homology"/>
<dbReference type="PANTHER" id="PTHR43353:SF5">
    <property type="entry name" value="SUCCINATE-SEMIALDEHYDE DEHYDROGENASE, MITOCHONDRIAL"/>
    <property type="match status" value="1"/>
</dbReference>
<feature type="domain" description="Aldehyde dehydrogenase" evidence="3">
    <location>
        <begin position="32"/>
        <end position="490"/>
    </location>
</feature>
<sequence>MNAQIPVTSHPALSRLTDRALLRTLGHIGGRWTAAPDAADFAVTDPATGALVARVAALDASATDAAIAAATAAFPAWAARLPQERARILRRWAALMLAAVDDLALIMTMEQGKPLAESRGEIAYAAEFLDWYADEAPRMNAEGVTPHLADVEMIVRREALGPVGVVTPWNFPSAMITRKVAAALAAGCTVVVHPSAETPLSALALAELAERAGLPDGVMNMVPGDAAPIVGQMCADPRLRAMSFTGSTGIGRRIAAQCAPTMKRLVMELGGHAPLIVFADADIDRAVQITMDAKFATSGQDCLAANRIYVARSILPAFTEQLAARIAALRVGPGLDPASQIGPLMHDRALAKVAAQVKDAVARGGRVLVGGAAHPDLALAYRPTLIVDAPDDALIHREETFGPVASVMAFDTEAEVIARANDTDYGLVAYVVTRDGARALRMSRALEFGMIAVNRVKITGGPVPFGGWKQSGLGREGSRHGLEAFTELKYLCIDTAA</sequence>
<protein>
    <submittedName>
        <fullName evidence="4">NAD-dependent succinate-semialdehyde dehydrogenase</fullName>
    </submittedName>
</protein>
<keyword evidence="2" id="KW-0560">Oxidoreductase</keyword>
<evidence type="ECO:0000313" key="5">
    <source>
        <dbReference type="Proteomes" id="UP000284547"/>
    </source>
</evidence>